<accession>A0ABD7X901</accession>
<sequence length="62" mass="7364">MTEEDLKQLLKLQMKQAIELLSLDTTEPDSPWEVSEYRYHRATLFQVLKAIRKNSIELEKQS</sequence>
<proteinExistence type="predicted"/>
<reference evidence="1 2" key="1">
    <citation type="submission" date="2023-02" db="EMBL/GenBank/DDBJ databases">
        <title>Comparative genomics and fermentation flavor characterization of five lactic acid bacteria reveal flavor biosynthesis metabolic pathways in fermented muskmelon puree.</title>
        <authorList>
            <person name="Yuan L."/>
            <person name="Li M."/>
            <person name="Xu X."/>
            <person name="Lao F."/>
            <person name="Wu J."/>
        </authorList>
    </citation>
    <scope>NUCLEOTIDE SEQUENCE [LARGE SCALE GENOMIC DNA]</scope>
    <source>
        <strain evidence="1 2">Ca-4</strain>
        <plasmid evidence="1 2">unnamed3</plasmid>
    </source>
</reference>
<dbReference type="AlphaFoldDB" id="A0ABD7X901"/>
<geneLocation type="plasmid" evidence="1 2">
    <name>unnamed3</name>
</geneLocation>
<evidence type="ECO:0000313" key="1">
    <source>
        <dbReference type="EMBL" id="WEA58258.1"/>
    </source>
</evidence>
<dbReference type="RefSeq" id="WP_275000707.1">
    <property type="nucleotide sequence ID" value="NZ_CP118742.1"/>
</dbReference>
<organism evidence="1 2">
    <name type="scientific">Pediococcus pentosaceus</name>
    <dbReference type="NCBI Taxonomy" id="1255"/>
    <lineage>
        <taxon>Bacteria</taxon>
        <taxon>Bacillati</taxon>
        <taxon>Bacillota</taxon>
        <taxon>Bacilli</taxon>
        <taxon>Lactobacillales</taxon>
        <taxon>Lactobacillaceae</taxon>
        <taxon>Pediococcus</taxon>
    </lineage>
</organism>
<name>A0ABD7X901_PEDPE</name>
<protein>
    <submittedName>
        <fullName evidence="1">Uncharacterized protein</fullName>
    </submittedName>
</protein>
<dbReference type="Proteomes" id="UP001214131">
    <property type="component" value="Plasmid unnamed3"/>
</dbReference>
<evidence type="ECO:0000313" key="2">
    <source>
        <dbReference type="Proteomes" id="UP001214131"/>
    </source>
</evidence>
<gene>
    <name evidence="1" type="ORF">PWB86_09625</name>
</gene>
<dbReference type="EMBL" id="CP118742">
    <property type="protein sequence ID" value="WEA58258.1"/>
    <property type="molecule type" value="Genomic_DNA"/>
</dbReference>
<keyword evidence="1" id="KW-0614">Plasmid</keyword>